<dbReference type="EMBL" id="MFMT01000015">
    <property type="protein sequence ID" value="OGG88707.1"/>
    <property type="molecule type" value="Genomic_DNA"/>
</dbReference>
<proteinExistence type="predicted"/>
<name>A0A1F6FS63_9BACT</name>
<evidence type="ECO:0000313" key="2">
    <source>
        <dbReference type="Proteomes" id="UP000179230"/>
    </source>
</evidence>
<dbReference type="Proteomes" id="UP000179230">
    <property type="component" value="Unassembled WGS sequence"/>
</dbReference>
<gene>
    <name evidence="1" type="ORF">A2592_02895</name>
</gene>
<evidence type="ECO:0000313" key="1">
    <source>
        <dbReference type="EMBL" id="OGG88707.1"/>
    </source>
</evidence>
<comment type="caution">
    <text evidence="1">The sequence shown here is derived from an EMBL/GenBank/DDBJ whole genome shotgun (WGS) entry which is preliminary data.</text>
</comment>
<organism evidence="1 2">
    <name type="scientific">Candidatus Kaiserbacteria bacterium RIFOXYD1_FULL_42_15</name>
    <dbReference type="NCBI Taxonomy" id="1798532"/>
    <lineage>
        <taxon>Bacteria</taxon>
        <taxon>Candidatus Kaiseribacteriota</taxon>
    </lineage>
</organism>
<protein>
    <submittedName>
        <fullName evidence="1">Uncharacterized protein</fullName>
    </submittedName>
</protein>
<dbReference type="AlphaFoldDB" id="A0A1F6FS63"/>
<sequence>MLSNLLLNSERTEIAYAARLLLERLKQVPPQKGKGPKAELRKKLEAEAARVARELAELISSG</sequence>
<reference evidence="1 2" key="1">
    <citation type="journal article" date="2016" name="Nat. Commun.">
        <title>Thousands of microbial genomes shed light on interconnected biogeochemical processes in an aquifer system.</title>
        <authorList>
            <person name="Anantharaman K."/>
            <person name="Brown C.T."/>
            <person name="Hug L.A."/>
            <person name="Sharon I."/>
            <person name="Castelle C.J."/>
            <person name="Probst A.J."/>
            <person name="Thomas B.C."/>
            <person name="Singh A."/>
            <person name="Wilkins M.J."/>
            <person name="Karaoz U."/>
            <person name="Brodie E.L."/>
            <person name="Williams K.H."/>
            <person name="Hubbard S.S."/>
            <person name="Banfield J.F."/>
        </authorList>
    </citation>
    <scope>NUCLEOTIDE SEQUENCE [LARGE SCALE GENOMIC DNA]</scope>
</reference>
<accession>A0A1F6FS63</accession>